<dbReference type="PROSITE" id="PS50987">
    <property type="entry name" value="HTH_ARSR_2"/>
    <property type="match status" value="1"/>
</dbReference>
<dbReference type="Gene3D" id="1.10.10.10">
    <property type="entry name" value="Winged helix-like DNA-binding domain superfamily/Winged helix DNA-binding domain"/>
    <property type="match status" value="1"/>
</dbReference>
<dbReference type="PANTHER" id="PTHR38600">
    <property type="entry name" value="TRANSCRIPTIONAL REGULATORY PROTEIN"/>
    <property type="match status" value="1"/>
</dbReference>
<dbReference type="InterPro" id="IPR036390">
    <property type="entry name" value="WH_DNA-bd_sf"/>
</dbReference>
<feature type="domain" description="HTH arsR-type" evidence="1">
    <location>
        <begin position="1"/>
        <end position="86"/>
    </location>
</feature>
<evidence type="ECO:0000313" key="2">
    <source>
        <dbReference type="EMBL" id="MBC2776827.1"/>
    </source>
</evidence>
<dbReference type="RefSeq" id="WP_185800077.1">
    <property type="nucleotide sequence ID" value="NZ_JACJVJ010000001.1"/>
</dbReference>
<name>A0A842HWQ1_9SPHN</name>
<reference evidence="2 3" key="1">
    <citation type="submission" date="2020-08" db="EMBL/GenBank/DDBJ databases">
        <title>Draft genome sequence of Parasphingopyxis sp. GrpM-11.</title>
        <authorList>
            <person name="Oh J."/>
            <person name="Roh D.-H."/>
        </authorList>
    </citation>
    <scope>NUCLEOTIDE SEQUENCE [LARGE SCALE GENOMIC DNA]</scope>
    <source>
        <strain evidence="2 3">GrpM-11</strain>
    </source>
</reference>
<dbReference type="NCBIfam" id="NF033788">
    <property type="entry name" value="HTH_metalloreg"/>
    <property type="match status" value="1"/>
</dbReference>
<keyword evidence="3" id="KW-1185">Reference proteome</keyword>
<dbReference type="AlphaFoldDB" id="A0A842HWQ1"/>
<organism evidence="2 3">
    <name type="scientific">Parasphingopyxis marina</name>
    <dbReference type="NCBI Taxonomy" id="2761622"/>
    <lineage>
        <taxon>Bacteria</taxon>
        <taxon>Pseudomonadati</taxon>
        <taxon>Pseudomonadota</taxon>
        <taxon>Alphaproteobacteria</taxon>
        <taxon>Sphingomonadales</taxon>
        <taxon>Sphingomonadaceae</taxon>
        <taxon>Parasphingopyxis</taxon>
    </lineage>
</organism>
<evidence type="ECO:0000313" key="3">
    <source>
        <dbReference type="Proteomes" id="UP000564378"/>
    </source>
</evidence>
<accession>A0A842HWQ1</accession>
<dbReference type="InterPro" id="IPR001845">
    <property type="entry name" value="HTH_ArsR_DNA-bd_dom"/>
</dbReference>
<dbReference type="PANTHER" id="PTHR38600:SF2">
    <property type="entry name" value="SLL0088 PROTEIN"/>
    <property type="match status" value="1"/>
</dbReference>
<evidence type="ECO:0000259" key="1">
    <source>
        <dbReference type="PROSITE" id="PS50987"/>
    </source>
</evidence>
<dbReference type="CDD" id="cd00090">
    <property type="entry name" value="HTH_ARSR"/>
    <property type="match status" value="1"/>
</dbReference>
<dbReference type="InterPro" id="IPR011991">
    <property type="entry name" value="ArsR-like_HTH"/>
</dbReference>
<protein>
    <submittedName>
        <fullName evidence="2">Winged helix-turn-helix transcriptional regulator</fullName>
    </submittedName>
</protein>
<dbReference type="PRINTS" id="PR00778">
    <property type="entry name" value="HTHARSR"/>
</dbReference>
<sequence length="100" mass="11059">MDRFAALGDPTRRAIVARLAAADSRAGDIAAGFAISAPAISQHLKTLRQAGLVRVEKRGRERIYSLDPEGLAAMERWVSETRTLWNGRLDRLSRLLEGDE</sequence>
<proteinExistence type="predicted"/>
<dbReference type="SMART" id="SM00418">
    <property type="entry name" value="HTH_ARSR"/>
    <property type="match status" value="1"/>
</dbReference>
<gene>
    <name evidence="2" type="ORF">H6P80_04260</name>
</gene>
<dbReference type="InterPro" id="IPR036388">
    <property type="entry name" value="WH-like_DNA-bd_sf"/>
</dbReference>
<dbReference type="Proteomes" id="UP000564378">
    <property type="component" value="Unassembled WGS sequence"/>
</dbReference>
<dbReference type="SUPFAM" id="SSF46785">
    <property type="entry name" value="Winged helix' DNA-binding domain"/>
    <property type="match status" value="1"/>
</dbReference>
<dbReference type="GO" id="GO:0003700">
    <property type="term" value="F:DNA-binding transcription factor activity"/>
    <property type="evidence" value="ECO:0007669"/>
    <property type="project" value="InterPro"/>
</dbReference>
<dbReference type="Pfam" id="PF01022">
    <property type="entry name" value="HTH_5"/>
    <property type="match status" value="1"/>
</dbReference>
<dbReference type="EMBL" id="JACJVJ010000001">
    <property type="protein sequence ID" value="MBC2776827.1"/>
    <property type="molecule type" value="Genomic_DNA"/>
</dbReference>
<comment type="caution">
    <text evidence="2">The sequence shown here is derived from an EMBL/GenBank/DDBJ whole genome shotgun (WGS) entry which is preliminary data.</text>
</comment>